<feature type="region of interest" description="Disordered" evidence="2">
    <location>
        <begin position="826"/>
        <end position="855"/>
    </location>
</feature>
<dbReference type="GO" id="GO:0000340">
    <property type="term" value="F:RNA 7-methylguanosine cap binding"/>
    <property type="evidence" value="ECO:0007669"/>
    <property type="project" value="TreeGrafter"/>
</dbReference>
<dbReference type="SUPFAM" id="SSF55418">
    <property type="entry name" value="eIF4e-like"/>
    <property type="match status" value="1"/>
</dbReference>
<feature type="compositionally biased region" description="Basic and acidic residues" evidence="2">
    <location>
        <begin position="1"/>
        <end position="10"/>
    </location>
</feature>
<evidence type="ECO:0000256" key="1">
    <source>
        <dbReference type="RuleBase" id="RU004374"/>
    </source>
</evidence>
<dbReference type="InterPro" id="IPR001040">
    <property type="entry name" value="TIF_eIF_4E"/>
</dbReference>
<feature type="region of interest" description="Disordered" evidence="2">
    <location>
        <begin position="867"/>
        <end position="924"/>
    </location>
</feature>
<feature type="region of interest" description="Disordered" evidence="2">
    <location>
        <begin position="426"/>
        <end position="460"/>
    </location>
</feature>
<gene>
    <name evidence="3" type="ORF">Vbra_20689</name>
</gene>
<feature type="region of interest" description="Disordered" evidence="2">
    <location>
        <begin position="1"/>
        <end position="149"/>
    </location>
</feature>
<dbReference type="Pfam" id="PF01652">
    <property type="entry name" value="IF4E"/>
    <property type="match status" value="1"/>
</dbReference>
<feature type="region of interest" description="Disordered" evidence="2">
    <location>
        <begin position="490"/>
        <end position="602"/>
    </location>
</feature>
<feature type="region of interest" description="Disordered" evidence="2">
    <location>
        <begin position="1110"/>
        <end position="1136"/>
    </location>
</feature>
<keyword evidence="4" id="KW-1185">Reference proteome</keyword>
<dbReference type="VEuPathDB" id="CryptoDB:Vbra_20689"/>
<dbReference type="Proteomes" id="UP000041254">
    <property type="component" value="Unassembled WGS sequence"/>
</dbReference>
<feature type="compositionally biased region" description="Pro residues" evidence="2">
    <location>
        <begin position="511"/>
        <end position="523"/>
    </location>
</feature>
<dbReference type="GO" id="GO:0003743">
    <property type="term" value="F:translation initiation factor activity"/>
    <property type="evidence" value="ECO:0007669"/>
    <property type="project" value="UniProtKB-KW"/>
</dbReference>
<keyword evidence="1" id="KW-0694">RNA-binding</keyword>
<organism evidence="3 4">
    <name type="scientific">Vitrella brassicaformis (strain CCMP3155)</name>
    <dbReference type="NCBI Taxonomy" id="1169540"/>
    <lineage>
        <taxon>Eukaryota</taxon>
        <taxon>Sar</taxon>
        <taxon>Alveolata</taxon>
        <taxon>Colpodellida</taxon>
        <taxon>Vitrellaceae</taxon>
        <taxon>Vitrella</taxon>
    </lineage>
</organism>
<feature type="compositionally biased region" description="Basic and acidic residues" evidence="2">
    <location>
        <begin position="870"/>
        <end position="882"/>
    </location>
</feature>
<feature type="region of interest" description="Disordered" evidence="2">
    <location>
        <begin position="272"/>
        <end position="302"/>
    </location>
</feature>
<feature type="compositionally biased region" description="Polar residues" evidence="2">
    <location>
        <begin position="30"/>
        <end position="52"/>
    </location>
</feature>
<keyword evidence="1" id="KW-0648">Protein biosynthesis</keyword>
<dbReference type="Gene3D" id="3.30.760.10">
    <property type="entry name" value="RNA Cap, Translation Initiation Factor Eif4e"/>
    <property type="match status" value="1"/>
</dbReference>
<dbReference type="OrthoDB" id="590761at2759"/>
<sequence>MEEAKDDKDPSPGSQPAVIPKPPKGISPLLAQTLSNLQDPATNGTTSHQDASLTPIPEPTEGVVEDATGTNNDRQRTLIATAAVTASGSASTGRDDLPSSPGGGREKGSLLYLSGPHAATPDGYERFRDSASSRPPRPPAGRFQTPAHAPTASGHLYVLKDYRPPSIGSPLFPSVARSSSHGGSLPDSPALVMVSGAAGGGPAGGLCAPPPSPGVLSTPGGHAISGGIKEGRVVIASPSLSERPAKVVSDESQAHRRSPQQAMIFLRHVVPKTTSRPPPSPGVISMSCPPTPLQTSPQLQNRPSPLISSGNNANSLRLPSAHHISPPLAGARRRTSSLIVTSRPSDLTIGFATGRADWSGGGTPGSAPSRGAISWAVPRPAFPRRSPMLSASIGGPSPGVSPQRSPQICAVPEDTVLSDTEMSLVQHEQQGADDKDLTVSSRTSSPPLAQAQAASQTRLSPLSKPRIRWATAGSDVSDNEEEVEFVLSFDTPVPPNSQQPAVTQQQQQPEIPSPLAPPAPPANTPVTSNTEMSISTTSRSPMTTRETAASTRSPTRGDREPAAAESVTMADEGEGGKAAGGGDEADTAQQQQQQQQQEGGRGAGALILRRIRLEQKWAIWFDPGAKSKKVGHDASRYESNLCEMGSFETVEDYWRFWNNIDLKKLPKFSNISVFRDGVKPIWEDEHNEDGGRWVIRAFSAEDSQDFYTRLVLSMIGMQLTGHDEMNGAVLSIRPRGNTIALWNATVDSSLFEVVDLELRSIFGKDDGFNQDVDIEYRDHQGAMQHNEASVQSKRAAKNKDKDKAAKATRKRSPLIKSFIPLTTITTATDTDKPTDKDTDAAPATALRVPQFKDEGTTHQVEADVAMQDVDADKPQQREREGEQPAETDVSMTDDAPKTTTSLFSADAPEFVPGGGAGGGPYDEQQQQQQYHNPYVAAGGGVFTGQGYFPDELTMAQMAFNNQQAMSGAMQMPVIGYDTHTGMPIIMAPAAMEWAHAIAQQHQHQLQQQQEAASSPKAAEEEGGTSAKDEKMAAEGEEGGTEGEGEGEVAAKDETMAGDLQQQQQQDGSMDLSFTVPPGAIAIPVLYANYPHGPSPAFPFYGNPYVDHTHTHYWGTNGQEQQQEQQQEQPQQQQQQQ</sequence>
<feature type="region of interest" description="Disordered" evidence="2">
    <location>
        <begin position="781"/>
        <end position="810"/>
    </location>
</feature>
<evidence type="ECO:0000313" key="4">
    <source>
        <dbReference type="Proteomes" id="UP000041254"/>
    </source>
</evidence>
<feature type="compositionally biased region" description="Basic and acidic residues" evidence="2">
    <location>
        <begin position="829"/>
        <end position="839"/>
    </location>
</feature>
<evidence type="ECO:0000313" key="3">
    <source>
        <dbReference type="EMBL" id="CEL99637.1"/>
    </source>
</evidence>
<evidence type="ECO:0000256" key="2">
    <source>
        <dbReference type="SAM" id="MobiDB-lite"/>
    </source>
</evidence>
<feature type="compositionally biased region" description="Low complexity" evidence="2">
    <location>
        <begin position="498"/>
        <end position="510"/>
    </location>
</feature>
<feature type="compositionally biased region" description="Polar residues" evidence="2">
    <location>
        <begin position="526"/>
        <end position="554"/>
    </location>
</feature>
<protein>
    <submittedName>
        <fullName evidence="3">Uncharacterized protein</fullName>
    </submittedName>
</protein>
<accession>A0A0G4EP99</accession>
<feature type="compositionally biased region" description="Low complexity" evidence="2">
    <location>
        <begin position="998"/>
        <end position="1016"/>
    </location>
</feature>
<dbReference type="STRING" id="1169540.A0A0G4EP99"/>
<feature type="compositionally biased region" description="Low complexity" evidence="2">
    <location>
        <begin position="444"/>
        <end position="456"/>
    </location>
</feature>
<feature type="compositionally biased region" description="Low complexity" evidence="2">
    <location>
        <begin position="587"/>
        <end position="602"/>
    </location>
</feature>
<feature type="region of interest" description="Disordered" evidence="2">
    <location>
        <begin position="386"/>
        <end position="406"/>
    </location>
</feature>
<dbReference type="EMBL" id="CDMY01000285">
    <property type="protein sequence ID" value="CEL99637.1"/>
    <property type="molecule type" value="Genomic_DNA"/>
</dbReference>
<feature type="compositionally biased region" description="Low complexity" evidence="2">
    <location>
        <begin position="1118"/>
        <end position="1136"/>
    </location>
</feature>
<reference evidence="3 4" key="1">
    <citation type="submission" date="2014-11" db="EMBL/GenBank/DDBJ databases">
        <authorList>
            <person name="Zhu J."/>
            <person name="Qi W."/>
            <person name="Song R."/>
        </authorList>
    </citation>
    <scope>NUCLEOTIDE SEQUENCE [LARGE SCALE GENOMIC DNA]</scope>
</reference>
<feature type="region of interest" description="Disordered" evidence="2">
    <location>
        <begin position="998"/>
        <end position="1046"/>
    </location>
</feature>
<dbReference type="InParanoid" id="A0A0G4EP99"/>
<keyword evidence="1" id="KW-0396">Initiation factor</keyword>
<name>A0A0G4EP99_VITBC</name>
<dbReference type="GO" id="GO:0016281">
    <property type="term" value="C:eukaryotic translation initiation factor 4F complex"/>
    <property type="evidence" value="ECO:0007669"/>
    <property type="project" value="TreeGrafter"/>
</dbReference>
<proteinExistence type="inferred from homology"/>
<comment type="similarity">
    <text evidence="1">Belongs to the eukaryotic initiation factor 4E family.</text>
</comment>
<feature type="compositionally biased region" description="Low complexity" evidence="2">
    <location>
        <begin position="80"/>
        <end position="92"/>
    </location>
</feature>
<dbReference type="PANTHER" id="PTHR11960">
    <property type="entry name" value="EUKARYOTIC TRANSLATION INITIATION FACTOR 4E RELATED"/>
    <property type="match status" value="1"/>
</dbReference>
<feature type="compositionally biased region" description="Acidic residues" evidence="2">
    <location>
        <begin position="1034"/>
        <end position="1046"/>
    </location>
</feature>
<dbReference type="AlphaFoldDB" id="A0A0G4EP99"/>
<dbReference type="InterPro" id="IPR023398">
    <property type="entry name" value="TIF_eIF4e-like"/>
</dbReference>